<evidence type="ECO:0000256" key="1">
    <source>
        <dbReference type="SAM" id="MobiDB-lite"/>
    </source>
</evidence>
<proteinExistence type="predicted"/>
<evidence type="ECO:0000313" key="3">
    <source>
        <dbReference type="EMBL" id="KAJ7210423.1"/>
    </source>
</evidence>
<feature type="region of interest" description="Disordered" evidence="1">
    <location>
        <begin position="360"/>
        <end position="452"/>
    </location>
</feature>
<keyword evidence="4" id="KW-1185">Reference proteome</keyword>
<dbReference type="AlphaFoldDB" id="A0AAD6VI83"/>
<feature type="compositionally biased region" description="Basic and acidic residues" evidence="1">
    <location>
        <begin position="360"/>
        <end position="369"/>
    </location>
</feature>
<feature type="transmembrane region" description="Helical" evidence="2">
    <location>
        <begin position="314"/>
        <end position="334"/>
    </location>
</feature>
<dbReference type="EMBL" id="JARJCW010000028">
    <property type="protein sequence ID" value="KAJ7210423.1"/>
    <property type="molecule type" value="Genomic_DNA"/>
</dbReference>
<keyword evidence="2" id="KW-0812">Transmembrane</keyword>
<sequence>MARTKAMQGYSFFLQPQAAISTLVLYLLTQATHSAAAISQRTIDDTFGDSVSGALPSYAPADNFSPSSDCSNCIFHPDPGSAFKGTWHDSTQLPGGPAVSVTVSFTGTAISLFCILANTAFGHIATSDFSLSIDGTTHGTFTHTPDNTSDFIYQAKVFEVHDLANAEHKAVLSTNNPAGSLLLFDFASYTFDDEIPNNKTVTSTVVATSSTPVFLANNTVQQSSTSELQTSSEPSPPATSSSSSALSTAPPPSPTSRSFLASSSSASPTASQDAGDQSASGIAAPSPQPPSPPASASSSVISATASKKHINVPAVLAGTLIPVVMLVLASIIVCRRQRARYMTEVEATRAHPPDAEWARLSDAENDSSRHAASGGANTPIWSRTAEQDRNQISEKRSGPVTGSDDEHSPAGAQVQSTSRSPAAVDGDASLSRAPTFHTVDHIPARTPPPFYDSEFEEKQKQLFQLLHKRGVRPLPLVLPVNSGS</sequence>
<reference evidence="3" key="1">
    <citation type="submission" date="2023-03" db="EMBL/GenBank/DDBJ databases">
        <title>Massive genome expansion in bonnet fungi (Mycena s.s.) driven by repeated elements and novel gene families across ecological guilds.</title>
        <authorList>
            <consortium name="Lawrence Berkeley National Laboratory"/>
            <person name="Harder C.B."/>
            <person name="Miyauchi S."/>
            <person name="Viragh M."/>
            <person name="Kuo A."/>
            <person name="Thoen E."/>
            <person name="Andreopoulos B."/>
            <person name="Lu D."/>
            <person name="Skrede I."/>
            <person name="Drula E."/>
            <person name="Henrissat B."/>
            <person name="Morin E."/>
            <person name="Kohler A."/>
            <person name="Barry K."/>
            <person name="LaButti K."/>
            <person name="Morin E."/>
            <person name="Salamov A."/>
            <person name="Lipzen A."/>
            <person name="Mereny Z."/>
            <person name="Hegedus B."/>
            <person name="Baldrian P."/>
            <person name="Stursova M."/>
            <person name="Weitz H."/>
            <person name="Taylor A."/>
            <person name="Grigoriev I.V."/>
            <person name="Nagy L.G."/>
            <person name="Martin F."/>
            <person name="Kauserud H."/>
        </authorList>
    </citation>
    <scope>NUCLEOTIDE SEQUENCE</scope>
    <source>
        <strain evidence="3">9144</strain>
    </source>
</reference>
<feature type="compositionally biased region" description="Basic and acidic residues" evidence="1">
    <location>
        <begin position="385"/>
        <end position="397"/>
    </location>
</feature>
<feature type="compositionally biased region" description="Low complexity" evidence="1">
    <location>
        <begin position="221"/>
        <end position="248"/>
    </location>
</feature>
<feature type="region of interest" description="Disordered" evidence="1">
    <location>
        <begin position="220"/>
        <end position="300"/>
    </location>
</feature>
<gene>
    <name evidence="3" type="ORF">GGX14DRAFT_450648</name>
</gene>
<protein>
    <submittedName>
        <fullName evidence="3">Uncharacterized protein</fullName>
    </submittedName>
</protein>
<name>A0AAD6VI83_9AGAR</name>
<comment type="caution">
    <text evidence="3">The sequence shown here is derived from an EMBL/GenBank/DDBJ whole genome shotgun (WGS) entry which is preliminary data.</text>
</comment>
<evidence type="ECO:0000256" key="2">
    <source>
        <dbReference type="SAM" id="Phobius"/>
    </source>
</evidence>
<evidence type="ECO:0000313" key="4">
    <source>
        <dbReference type="Proteomes" id="UP001219525"/>
    </source>
</evidence>
<keyword evidence="2" id="KW-1133">Transmembrane helix</keyword>
<feature type="compositionally biased region" description="Low complexity" evidence="1">
    <location>
        <begin position="255"/>
        <end position="271"/>
    </location>
</feature>
<organism evidence="3 4">
    <name type="scientific">Mycena pura</name>
    <dbReference type="NCBI Taxonomy" id="153505"/>
    <lineage>
        <taxon>Eukaryota</taxon>
        <taxon>Fungi</taxon>
        <taxon>Dikarya</taxon>
        <taxon>Basidiomycota</taxon>
        <taxon>Agaricomycotina</taxon>
        <taxon>Agaricomycetes</taxon>
        <taxon>Agaricomycetidae</taxon>
        <taxon>Agaricales</taxon>
        <taxon>Marasmiineae</taxon>
        <taxon>Mycenaceae</taxon>
        <taxon>Mycena</taxon>
    </lineage>
</organism>
<dbReference type="Gene3D" id="2.60.120.260">
    <property type="entry name" value="Galactose-binding domain-like"/>
    <property type="match status" value="1"/>
</dbReference>
<dbReference type="Proteomes" id="UP001219525">
    <property type="component" value="Unassembled WGS sequence"/>
</dbReference>
<keyword evidence="2" id="KW-0472">Membrane</keyword>
<accession>A0AAD6VI83</accession>